<dbReference type="GO" id="GO:0009231">
    <property type="term" value="P:riboflavin biosynthetic process"/>
    <property type="evidence" value="ECO:0007669"/>
    <property type="project" value="UniProtKB-UniRule"/>
</dbReference>
<dbReference type="EMBL" id="RGOB01000068">
    <property type="protein sequence ID" value="NCU53220.1"/>
    <property type="molecule type" value="Genomic_DNA"/>
</dbReference>
<dbReference type="Pfam" id="PF00925">
    <property type="entry name" value="GTP_cyclohydro2"/>
    <property type="match status" value="1"/>
</dbReference>
<comment type="cofactor">
    <cofactor evidence="14">
        <name>Mg(2+)</name>
        <dbReference type="ChEBI" id="CHEBI:18420"/>
    </cofactor>
    <cofactor evidence="14">
        <name>Mn(2+)</name>
        <dbReference type="ChEBI" id="CHEBI:29035"/>
    </cofactor>
    <text evidence="14">Binds 2 divalent metal cations per subunit. Magnesium or manganese.</text>
</comment>
<keyword evidence="13 14" id="KW-0456">Lyase</keyword>
<dbReference type="Gene3D" id="3.90.870.10">
    <property type="entry name" value="DHBP synthase"/>
    <property type="match status" value="1"/>
</dbReference>
<evidence type="ECO:0000256" key="5">
    <source>
        <dbReference type="ARBA" id="ARBA00005520"/>
    </source>
</evidence>
<feature type="binding site" evidence="14">
    <location>
        <position position="31"/>
    </location>
    <ligand>
        <name>D-ribulose 5-phosphate</name>
        <dbReference type="ChEBI" id="CHEBI:58121"/>
    </ligand>
</feature>
<gene>
    <name evidence="14 16" type="primary">ribB</name>
    <name evidence="16" type="ORF">EBX74_02820</name>
</gene>
<dbReference type="PANTHER" id="PTHR21327:SF18">
    <property type="entry name" value="3,4-DIHYDROXY-2-BUTANONE 4-PHOSPHATE SYNTHASE"/>
    <property type="match status" value="1"/>
</dbReference>
<dbReference type="GO" id="GO:0008686">
    <property type="term" value="F:3,4-dihydroxy-2-butanone-4-phosphate synthase activity"/>
    <property type="evidence" value="ECO:0007669"/>
    <property type="project" value="UniProtKB-UniRule"/>
</dbReference>
<evidence type="ECO:0000256" key="11">
    <source>
        <dbReference type="ARBA" id="ARBA00022842"/>
    </source>
</evidence>
<comment type="pathway">
    <text evidence="4 14">Cofactor biosynthesis; riboflavin biosynthesis; 2-hydroxy-3-oxobutyl phosphate from D-ribulose 5-phosphate: step 1/1.</text>
</comment>
<dbReference type="FunFam" id="3.90.870.10:FF:000001">
    <property type="entry name" value="Riboflavin biosynthesis protein RibBA"/>
    <property type="match status" value="1"/>
</dbReference>
<keyword evidence="9 14" id="KW-0686">Riboflavin biosynthesis</keyword>
<dbReference type="GO" id="GO:0030145">
    <property type="term" value="F:manganese ion binding"/>
    <property type="evidence" value="ECO:0007669"/>
    <property type="project" value="UniProtKB-UniRule"/>
</dbReference>
<dbReference type="GO" id="GO:0000287">
    <property type="term" value="F:magnesium ion binding"/>
    <property type="evidence" value="ECO:0007669"/>
    <property type="project" value="UniProtKB-UniRule"/>
</dbReference>
<evidence type="ECO:0000256" key="4">
    <source>
        <dbReference type="ARBA" id="ARBA00004904"/>
    </source>
</evidence>
<dbReference type="EC" id="4.1.99.12" evidence="7 14"/>
<keyword evidence="10 14" id="KW-0479">Metal-binding</keyword>
<evidence type="ECO:0000259" key="15">
    <source>
        <dbReference type="Pfam" id="PF00925"/>
    </source>
</evidence>
<name>A0A966HRN6_9PROT</name>
<dbReference type="PIRSF" id="PIRSF001259">
    <property type="entry name" value="RibA"/>
    <property type="match status" value="1"/>
</dbReference>
<comment type="cofactor">
    <cofactor evidence="2">
        <name>Mn(2+)</name>
        <dbReference type="ChEBI" id="CHEBI:29035"/>
    </cofactor>
</comment>
<dbReference type="InterPro" id="IPR000422">
    <property type="entry name" value="DHBP_synthase_RibB"/>
</dbReference>
<feature type="binding site" evidence="14">
    <location>
        <begin position="26"/>
        <end position="27"/>
    </location>
    <ligand>
        <name>D-ribulose 5-phosphate</name>
        <dbReference type="ChEBI" id="CHEBI:58121"/>
    </ligand>
</feature>
<evidence type="ECO:0000313" key="17">
    <source>
        <dbReference type="Proteomes" id="UP000747791"/>
    </source>
</evidence>
<comment type="similarity">
    <text evidence="6">In the C-terminal section; belongs to the GTP cyclohydrolase II family.</text>
</comment>
<dbReference type="SUPFAM" id="SSF142695">
    <property type="entry name" value="RibA-like"/>
    <property type="match status" value="1"/>
</dbReference>
<organism evidence="16 17">
    <name type="scientific">Candidatus Fonsibacter lacus</name>
    <dbReference type="NCBI Taxonomy" id="2576439"/>
    <lineage>
        <taxon>Bacteria</taxon>
        <taxon>Pseudomonadati</taxon>
        <taxon>Pseudomonadota</taxon>
        <taxon>Alphaproteobacteria</taxon>
        <taxon>Candidatus Pelagibacterales</taxon>
        <taxon>Candidatus Pelagibacterales incertae sedis</taxon>
        <taxon>Candidatus Fonsibacter</taxon>
    </lineage>
</organism>
<dbReference type="AlphaFoldDB" id="A0A966HRN6"/>
<sequence>MFSSVKKIIQDAKKGKIFILVDDKNRENEGDLVIPAAKIDHKKINFMATHGRGLICLAIDKKKAKALNLSLMPSRNSSRLQTAFTISIEARKGVTTGISAKDRAHTIKTAIKKNVKAKDISTPGHIFPLVAKDGGVLERAGHTEASVDIAKLAGCGPSGVICEIMNTDGSMAKGRHLLNYAKKFNLNIARIEDLIAYRLKKESLIKLKRIEQVKIGKNDTYQVKIYENKLDGKEHIALIKTQDKKITPRVRVISSNIVTSFLSKNKENLSINKTLNYYKKYKNCILIIIRDELIKNNLNNKKESSLRNYGIGAQILRSLNIRKMILISKSKKNIIGLDGFGIKIIKQEFIK</sequence>
<feature type="site" description="Essential for catalytic activity" evidence="14">
    <location>
        <position position="163"/>
    </location>
</feature>
<evidence type="ECO:0000256" key="1">
    <source>
        <dbReference type="ARBA" id="ARBA00000141"/>
    </source>
</evidence>
<comment type="similarity">
    <text evidence="5">In the N-terminal section; belongs to the DHBP synthase family.</text>
</comment>
<feature type="site" description="Essential for catalytic activity" evidence="14">
    <location>
        <position position="125"/>
    </location>
</feature>
<evidence type="ECO:0000256" key="10">
    <source>
        <dbReference type="ARBA" id="ARBA00022723"/>
    </source>
</evidence>
<dbReference type="Pfam" id="PF00926">
    <property type="entry name" value="DHBP_synthase"/>
    <property type="match status" value="1"/>
</dbReference>
<comment type="catalytic activity">
    <reaction evidence="1 14">
        <text>D-ribulose 5-phosphate = (2S)-2-hydroxy-3-oxobutyl phosphate + formate + H(+)</text>
        <dbReference type="Rhea" id="RHEA:18457"/>
        <dbReference type="ChEBI" id="CHEBI:15378"/>
        <dbReference type="ChEBI" id="CHEBI:15740"/>
        <dbReference type="ChEBI" id="CHEBI:58121"/>
        <dbReference type="ChEBI" id="CHEBI:58830"/>
        <dbReference type="EC" id="4.1.99.12"/>
    </reaction>
</comment>
<evidence type="ECO:0000256" key="14">
    <source>
        <dbReference type="HAMAP-Rule" id="MF_00180"/>
    </source>
</evidence>
<feature type="binding site" evidence="14">
    <location>
        <begin position="139"/>
        <end position="143"/>
    </location>
    <ligand>
        <name>D-ribulose 5-phosphate</name>
        <dbReference type="ChEBI" id="CHEBI:58121"/>
    </ligand>
</feature>
<feature type="domain" description="GTP cyclohydrolase II" evidence="15">
    <location>
        <begin position="219"/>
        <end position="347"/>
    </location>
</feature>
<comment type="function">
    <text evidence="3 14">Catalyzes the conversion of D-ribulose 5-phosphate to formate and 3,4-dihydroxy-2-butanone 4-phosphate.</text>
</comment>
<comment type="caution">
    <text evidence="16">The sequence shown here is derived from an EMBL/GenBank/DDBJ whole genome shotgun (WGS) entry which is preliminary data.</text>
</comment>
<dbReference type="PANTHER" id="PTHR21327">
    <property type="entry name" value="GTP CYCLOHYDROLASE II-RELATED"/>
    <property type="match status" value="1"/>
</dbReference>
<dbReference type="Gene3D" id="3.40.50.10990">
    <property type="entry name" value="GTP cyclohydrolase II"/>
    <property type="match status" value="1"/>
</dbReference>
<dbReference type="SUPFAM" id="SSF55821">
    <property type="entry name" value="YrdC/RibB"/>
    <property type="match status" value="1"/>
</dbReference>
<evidence type="ECO:0000256" key="6">
    <source>
        <dbReference type="ARBA" id="ARBA00008976"/>
    </source>
</evidence>
<evidence type="ECO:0000256" key="9">
    <source>
        <dbReference type="ARBA" id="ARBA00022619"/>
    </source>
</evidence>
<comment type="subunit">
    <text evidence="14">Homodimer.</text>
</comment>
<dbReference type="InterPro" id="IPR032677">
    <property type="entry name" value="GTP_cyclohydro_II"/>
</dbReference>
<evidence type="ECO:0000313" key="16">
    <source>
        <dbReference type="EMBL" id="NCU53220.1"/>
    </source>
</evidence>
<feature type="binding site" evidence="14">
    <location>
        <position position="27"/>
    </location>
    <ligand>
        <name>Mg(2+)</name>
        <dbReference type="ChEBI" id="CHEBI:18420"/>
        <label>2</label>
    </ligand>
</feature>
<proteinExistence type="inferred from homology"/>
<evidence type="ECO:0000256" key="3">
    <source>
        <dbReference type="ARBA" id="ARBA00002284"/>
    </source>
</evidence>
<dbReference type="HAMAP" id="MF_00180">
    <property type="entry name" value="RibB"/>
    <property type="match status" value="1"/>
</dbReference>
<dbReference type="GO" id="GO:0003935">
    <property type="term" value="F:GTP cyclohydrolase II activity"/>
    <property type="evidence" value="ECO:0007669"/>
    <property type="project" value="TreeGrafter"/>
</dbReference>
<evidence type="ECO:0000256" key="13">
    <source>
        <dbReference type="ARBA" id="ARBA00023239"/>
    </source>
</evidence>
<keyword evidence="12 14" id="KW-0464">Manganese</keyword>
<dbReference type="GO" id="GO:0005829">
    <property type="term" value="C:cytosol"/>
    <property type="evidence" value="ECO:0007669"/>
    <property type="project" value="TreeGrafter"/>
</dbReference>
<keyword evidence="11 14" id="KW-0460">Magnesium</keyword>
<protein>
    <recommendedName>
        <fullName evidence="8 14">3,4-dihydroxy-2-butanone 4-phosphate synthase</fullName>
        <shortName evidence="14">DHBP synthase</shortName>
        <ecNumber evidence="7 14">4.1.99.12</ecNumber>
    </recommendedName>
</protein>
<reference evidence="16" key="1">
    <citation type="submission" date="2018-10" db="EMBL/GenBank/DDBJ databases">
        <title>Iterative Subtractive Binning of Freshwater Chronoseries Metagenomes Recovers Nearly Complete Genomes from over Four Hundred Novel Species.</title>
        <authorList>
            <person name="Rodriguez-R L.M."/>
            <person name="Tsementzi D."/>
            <person name="Luo C."/>
            <person name="Konstantinidis K.T."/>
        </authorList>
    </citation>
    <scope>NUCLEOTIDE SEQUENCE</scope>
    <source>
        <strain evidence="16">WB8_2A_004</strain>
    </source>
</reference>
<accession>A0A966HRN6</accession>
<dbReference type="InterPro" id="IPR036144">
    <property type="entry name" value="RibA-like_sf"/>
</dbReference>
<evidence type="ECO:0000256" key="12">
    <source>
        <dbReference type="ARBA" id="ARBA00023211"/>
    </source>
</evidence>
<feature type="binding site" evidence="14">
    <location>
        <position position="142"/>
    </location>
    <ligand>
        <name>Mg(2+)</name>
        <dbReference type="ChEBI" id="CHEBI:18420"/>
        <label>2</label>
    </ligand>
</feature>
<dbReference type="Proteomes" id="UP000747791">
    <property type="component" value="Unassembled WGS sequence"/>
</dbReference>
<dbReference type="InterPro" id="IPR017945">
    <property type="entry name" value="DHBP_synth_RibB-like_a/b_dom"/>
</dbReference>
<evidence type="ECO:0000256" key="7">
    <source>
        <dbReference type="ARBA" id="ARBA00012153"/>
    </source>
</evidence>
<evidence type="ECO:0000256" key="8">
    <source>
        <dbReference type="ARBA" id="ARBA00018836"/>
    </source>
</evidence>
<evidence type="ECO:0000256" key="2">
    <source>
        <dbReference type="ARBA" id="ARBA00001936"/>
    </source>
</evidence>
<comment type="similarity">
    <text evidence="14">Belongs to the DHBP synthase family.</text>
</comment>
<feature type="binding site" evidence="14">
    <location>
        <position position="27"/>
    </location>
    <ligand>
        <name>Mg(2+)</name>
        <dbReference type="ChEBI" id="CHEBI:18420"/>
        <label>1</label>
    </ligand>
</feature>
<dbReference type="NCBIfam" id="TIGR00506">
    <property type="entry name" value="ribB"/>
    <property type="match status" value="1"/>
</dbReference>